<keyword evidence="2" id="KW-1185">Reference proteome</keyword>
<proteinExistence type="predicted"/>
<accession>A0A2P7NQT9</accession>
<dbReference type="RefSeq" id="WP_106708403.1">
    <property type="nucleotide sequence ID" value="NZ_PXXU01000135.1"/>
</dbReference>
<sequence length="77" mass="8505">MRKRRRFKRSLKTAINRIEAIGAAGPATAAQILIHDEVQYAGQHHGMRNVTVQQLVGDIRQTIATQTALNLADSDNP</sequence>
<evidence type="ECO:0000313" key="1">
    <source>
        <dbReference type="EMBL" id="PSJ15820.1"/>
    </source>
</evidence>
<comment type="caution">
    <text evidence="1">The sequence shown here is derived from an EMBL/GenBank/DDBJ whole genome shotgun (WGS) entry which is preliminary data.</text>
</comment>
<reference evidence="1 2" key="1">
    <citation type="submission" date="2018-03" db="EMBL/GenBank/DDBJ databases">
        <title>Draft genome of Nitrosomonas supralitoralis APG5.</title>
        <authorList>
            <person name="Urakawa H."/>
            <person name="Lopez J.V."/>
        </authorList>
    </citation>
    <scope>NUCLEOTIDE SEQUENCE [LARGE SCALE GENOMIC DNA]</scope>
    <source>
        <strain evidence="1 2">APG5</strain>
    </source>
</reference>
<organism evidence="1 2">
    <name type="scientific">Nitrosomonas supralitoralis</name>
    <dbReference type="NCBI Taxonomy" id="2116706"/>
    <lineage>
        <taxon>Bacteria</taxon>
        <taxon>Pseudomonadati</taxon>
        <taxon>Pseudomonadota</taxon>
        <taxon>Betaproteobacteria</taxon>
        <taxon>Nitrosomonadales</taxon>
        <taxon>Nitrosomonadaceae</taxon>
        <taxon>Nitrosomonas</taxon>
    </lineage>
</organism>
<gene>
    <name evidence="1" type="ORF">C7H79_16935</name>
</gene>
<protein>
    <submittedName>
        <fullName evidence="1">Uncharacterized protein</fullName>
    </submittedName>
</protein>
<dbReference type="EMBL" id="PXXU01000135">
    <property type="protein sequence ID" value="PSJ15820.1"/>
    <property type="molecule type" value="Genomic_DNA"/>
</dbReference>
<dbReference type="AlphaFoldDB" id="A0A2P7NQT9"/>
<name>A0A2P7NQT9_9PROT</name>
<evidence type="ECO:0000313" key="2">
    <source>
        <dbReference type="Proteomes" id="UP000241912"/>
    </source>
</evidence>
<dbReference type="Proteomes" id="UP000241912">
    <property type="component" value="Unassembled WGS sequence"/>
</dbReference>